<organism evidence="2 3">
    <name type="scientific">Streptomyces zagrosensis</name>
    <dbReference type="NCBI Taxonomy" id="1042984"/>
    <lineage>
        <taxon>Bacteria</taxon>
        <taxon>Bacillati</taxon>
        <taxon>Actinomycetota</taxon>
        <taxon>Actinomycetes</taxon>
        <taxon>Kitasatosporales</taxon>
        <taxon>Streptomycetaceae</taxon>
        <taxon>Streptomyces</taxon>
    </lineage>
</organism>
<dbReference type="EMBL" id="JACHJL010000025">
    <property type="protein sequence ID" value="MBB5939641.1"/>
    <property type="molecule type" value="Genomic_DNA"/>
</dbReference>
<proteinExistence type="predicted"/>
<evidence type="ECO:0000256" key="1">
    <source>
        <dbReference type="SAM" id="MobiDB-lite"/>
    </source>
</evidence>
<feature type="region of interest" description="Disordered" evidence="1">
    <location>
        <begin position="36"/>
        <end position="99"/>
    </location>
</feature>
<name>A0A7W9QG38_9ACTN</name>
<reference evidence="2 3" key="1">
    <citation type="submission" date="2020-08" db="EMBL/GenBank/DDBJ databases">
        <title>Genomic Encyclopedia of Type Strains, Phase III (KMG-III): the genomes of soil and plant-associated and newly described type strains.</title>
        <authorList>
            <person name="Whitman W."/>
        </authorList>
    </citation>
    <scope>NUCLEOTIDE SEQUENCE [LARGE SCALE GENOMIC DNA]</scope>
    <source>
        <strain evidence="2 3">CECT 8305</strain>
    </source>
</reference>
<gene>
    <name evidence="2" type="ORF">FHS42_006737</name>
</gene>
<dbReference type="Proteomes" id="UP000588098">
    <property type="component" value="Unassembled WGS sequence"/>
</dbReference>
<evidence type="ECO:0000313" key="3">
    <source>
        <dbReference type="Proteomes" id="UP000588098"/>
    </source>
</evidence>
<evidence type="ECO:0000313" key="2">
    <source>
        <dbReference type="EMBL" id="MBB5939641.1"/>
    </source>
</evidence>
<accession>A0A7W9QG38</accession>
<feature type="compositionally biased region" description="Low complexity" evidence="1">
    <location>
        <begin position="288"/>
        <end position="310"/>
    </location>
</feature>
<comment type="caution">
    <text evidence="2">The sequence shown here is derived from an EMBL/GenBank/DDBJ whole genome shotgun (WGS) entry which is preliminary data.</text>
</comment>
<dbReference type="AlphaFoldDB" id="A0A7W9QG38"/>
<protein>
    <submittedName>
        <fullName evidence="2">Uncharacterized protein</fullName>
    </submittedName>
</protein>
<keyword evidence="3" id="KW-1185">Reference proteome</keyword>
<sequence length="310" mass="33247">MWHCLIRHCHCGYAARGNSGAFVFPYTVSVAERPAARVTARRPPPTRRSPRGERPLGGGPFHVTGRTVAQGDSGEGERDARSDAASSHRRGAVPGLHDRSLNAVGHTMGWWARWHRGSSWLPNRRLWCCPSTAYGGTVRRTEASPDPPRRLPGRRAVVLPCPVVRHGDTGAVVPARSPTGSPGGSVGEMAPGVGRGRMLRYSGCPPWTGAGLLDSYAKLRREPRARYSATVRSASFDIDATTRATRRASRPPRRSSRLIVAGQRVVAASRRSHDPTTALPRPGAGMKRTGTTYTGTRRGAPNAPAPAALA</sequence>
<feature type="region of interest" description="Disordered" evidence="1">
    <location>
        <begin position="267"/>
        <end position="310"/>
    </location>
</feature>